<dbReference type="Pfam" id="PF05983">
    <property type="entry name" value="Med7"/>
    <property type="match status" value="1"/>
</dbReference>
<dbReference type="InterPro" id="IPR044888">
    <property type="entry name" value="Mediatior_Med7_sf"/>
</dbReference>
<keyword evidence="6" id="KW-0010">Activator</keyword>
<evidence type="ECO:0000256" key="7">
    <source>
        <dbReference type="SAM" id="MobiDB-lite"/>
    </source>
</evidence>
<evidence type="ECO:0000256" key="4">
    <source>
        <dbReference type="ARBA" id="ARBA00023163"/>
    </source>
</evidence>
<sequence>MRLLSLMRMNQPAGALAVSPFPAPPDYAQHYTTERISQGAVLPPPPVQTVFTVFGEEYRLEDDIIRSLASQNIKQLYPTKYDWKTEMKKLNRSVVVAFLDLLDILVRCPDHPERNEKINDIQTIFINMHHLINEYRPLQARDTLRMMQSQQLKELKKTVKRFKGHLTAGKAALREELSLSDLKLTPVPRPSPLTGIDIDSDEENMPTLVKMESSDMEETTAAMSSMKLGPRPSRSELKQRRNADARLLTDY</sequence>
<organism evidence="8 9">
    <name type="scientific">Necator americanus</name>
    <name type="common">Human hookworm</name>
    <dbReference type="NCBI Taxonomy" id="51031"/>
    <lineage>
        <taxon>Eukaryota</taxon>
        <taxon>Metazoa</taxon>
        <taxon>Ecdysozoa</taxon>
        <taxon>Nematoda</taxon>
        <taxon>Chromadorea</taxon>
        <taxon>Rhabditida</taxon>
        <taxon>Rhabditina</taxon>
        <taxon>Rhabditomorpha</taxon>
        <taxon>Strongyloidea</taxon>
        <taxon>Ancylostomatidae</taxon>
        <taxon>Bunostominae</taxon>
        <taxon>Necator</taxon>
    </lineage>
</organism>
<feature type="region of interest" description="Disordered" evidence="7">
    <location>
        <begin position="213"/>
        <end position="251"/>
    </location>
</feature>
<feature type="compositionally biased region" description="Basic and acidic residues" evidence="7">
    <location>
        <begin position="233"/>
        <end position="251"/>
    </location>
</feature>
<dbReference type="InterPro" id="IPR037212">
    <property type="entry name" value="Med7/Med21-like"/>
</dbReference>
<evidence type="ECO:0000256" key="3">
    <source>
        <dbReference type="ARBA" id="ARBA00023015"/>
    </source>
</evidence>
<comment type="similarity">
    <text evidence="2 6">Belongs to the Mediator complex subunit 7 family.</text>
</comment>
<comment type="subcellular location">
    <subcellularLocation>
        <location evidence="1 6">Nucleus</location>
    </subcellularLocation>
</comment>
<dbReference type="Proteomes" id="UP001303046">
    <property type="component" value="Unassembled WGS sequence"/>
</dbReference>
<dbReference type="PANTHER" id="PTHR21428">
    <property type="entry name" value="MEDIATOR OF RNA POLYMERASE II TRANSCRIPTION SUBUNIT 7"/>
    <property type="match status" value="1"/>
</dbReference>
<protein>
    <recommendedName>
        <fullName evidence="6">Mediator of RNA polymerase II transcription subunit 7</fullName>
    </recommendedName>
</protein>
<evidence type="ECO:0000256" key="1">
    <source>
        <dbReference type="ARBA" id="ARBA00004123"/>
    </source>
</evidence>
<accession>A0ABR1C254</accession>
<proteinExistence type="inferred from homology"/>
<reference evidence="8 9" key="1">
    <citation type="submission" date="2023-08" db="EMBL/GenBank/DDBJ databases">
        <title>A Necator americanus chromosomal reference genome.</title>
        <authorList>
            <person name="Ilik V."/>
            <person name="Petrzelkova K.J."/>
            <person name="Pardy F."/>
            <person name="Fuh T."/>
            <person name="Niatou-Singa F.S."/>
            <person name="Gouil Q."/>
            <person name="Baker L."/>
            <person name="Ritchie M.E."/>
            <person name="Jex A.R."/>
            <person name="Gazzola D."/>
            <person name="Li H."/>
            <person name="Toshio Fujiwara R."/>
            <person name="Zhan B."/>
            <person name="Aroian R.V."/>
            <person name="Pafco B."/>
            <person name="Schwarz E.M."/>
        </authorList>
    </citation>
    <scope>NUCLEOTIDE SEQUENCE [LARGE SCALE GENOMIC DNA]</scope>
    <source>
        <strain evidence="8 9">Aroian</strain>
        <tissue evidence="8">Whole animal</tissue>
    </source>
</reference>
<comment type="subunit">
    <text evidence="6">Component of the Mediator complex.</text>
</comment>
<keyword evidence="3 6" id="KW-0805">Transcription regulation</keyword>
<evidence type="ECO:0000313" key="8">
    <source>
        <dbReference type="EMBL" id="KAK6731351.1"/>
    </source>
</evidence>
<evidence type="ECO:0000313" key="9">
    <source>
        <dbReference type="Proteomes" id="UP001303046"/>
    </source>
</evidence>
<dbReference type="PANTHER" id="PTHR21428:SF11">
    <property type="entry name" value="MEDIATOR OF RNA POLYMERASE II TRANSCRIPTION SUBUNIT 7"/>
    <property type="match status" value="1"/>
</dbReference>
<gene>
    <name evidence="8" type="primary">Necator_chrI.g3808</name>
    <name evidence="8" type="ORF">RB195_007679</name>
</gene>
<evidence type="ECO:0000256" key="5">
    <source>
        <dbReference type="ARBA" id="ARBA00023242"/>
    </source>
</evidence>
<keyword evidence="9" id="KW-1185">Reference proteome</keyword>
<dbReference type="EMBL" id="JAVFWL010000001">
    <property type="protein sequence ID" value="KAK6731351.1"/>
    <property type="molecule type" value="Genomic_DNA"/>
</dbReference>
<name>A0ABR1C254_NECAM</name>
<dbReference type="InterPro" id="IPR009244">
    <property type="entry name" value="Mediatior_Med7"/>
</dbReference>
<evidence type="ECO:0000256" key="6">
    <source>
        <dbReference type="RuleBase" id="RU364060"/>
    </source>
</evidence>
<evidence type="ECO:0000256" key="2">
    <source>
        <dbReference type="ARBA" id="ARBA00009994"/>
    </source>
</evidence>
<comment type="caution">
    <text evidence="8">The sequence shown here is derived from an EMBL/GenBank/DDBJ whole genome shotgun (WGS) entry which is preliminary data.</text>
</comment>
<dbReference type="SUPFAM" id="SSF140718">
    <property type="entry name" value="Mediator hinge subcomplex-like"/>
    <property type="match status" value="1"/>
</dbReference>
<keyword evidence="5 6" id="KW-0539">Nucleus</keyword>
<keyword evidence="4 6" id="KW-0804">Transcription</keyword>
<dbReference type="Gene3D" id="6.10.140.200">
    <property type="match status" value="1"/>
</dbReference>
<comment type="function">
    <text evidence="6">Component of the Mediator complex, a coactivator involved in the regulated transcription of nearly all RNA polymerase II-dependent genes. Mediator functions as a bridge to convey information from gene-specific regulatory proteins to the basal RNA polymerase II transcription machinery.</text>
</comment>